<evidence type="ECO:0000256" key="2">
    <source>
        <dbReference type="ARBA" id="ARBA00010708"/>
    </source>
</evidence>
<evidence type="ECO:0000256" key="6">
    <source>
        <dbReference type="ARBA" id="ARBA00023125"/>
    </source>
</evidence>
<evidence type="ECO:0000256" key="4">
    <source>
        <dbReference type="ARBA" id="ARBA00022840"/>
    </source>
</evidence>
<evidence type="ECO:0000256" key="7">
    <source>
        <dbReference type="ARBA" id="ARBA00023235"/>
    </source>
</evidence>
<keyword evidence="3" id="KW-0547">Nucleotide-binding</keyword>
<organism evidence="9">
    <name type="scientific">Cyprideis torosa</name>
    <dbReference type="NCBI Taxonomy" id="163714"/>
    <lineage>
        <taxon>Eukaryota</taxon>
        <taxon>Metazoa</taxon>
        <taxon>Ecdysozoa</taxon>
        <taxon>Arthropoda</taxon>
        <taxon>Crustacea</taxon>
        <taxon>Oligostraca</taxon>
        <taxon>Ostracoda</taxon>
        <taxon>Podocopa</taxon>
        <taxon>Podocopida</taxon>
        <taxon>Cytherocopina</taxon>
        <taxon>Cytheroidea</taxon>
        <taxon>Cytherideidae</taxon>
        <taxon>Cyprideis</taxon>
    </lineage>
</organism>
<reference evidence="9" key="1">
    <citation type="submission" date="2020-11" db="EMBL/GenBank/DDBJ databases">
        <authorList>
            <person name="Tran Van P."/>
        </authorList>
    </citation>
    <scope>NUCLEOTIDE SEQUENCE</scope>
</reference>
<comment type="catalytic activity">
    <reaction evidence="1">
        <text>ATP-dependent breakage, passage and rejoining of double-stranded DNA.</text>
        <dbReference type="EC" id="5.6.2.2"/>
    </reaction>
</comment>
<dbReference type="AlphaFoldDB" id="A0A7R8X143"/>
<evidence type="ECO:0000259" key="8">
    <source>
        <dbReference type="Pfam" id="PF02518"/>
    </source>
</evidence>
<dbReference type="PANTHER" id="PTHR45866:SF1">
    <property type="entry name" value="DNA GYRASE SUBUNIT B, MITOCHONDRIAL"/>
    <property type="match status" value="1"/>
</dbReference>
<keyword evidence="4" id="KW-0067">ATP-binding</keyword>
<dbReference type="GO" id="GO:0003918">
    <property type="term" value="F:DNA topoisomerase type II (double strand cut, ATP-hydrolyzing) activity"/>
    <property type="evidence" value="ECO:0007669"/>
    <property type="project" value="UniProtKB-EC"/>
</dbReference>
<keyword evidence="6" id="KW-0238">DNA-binding</keyword>
<evidence type="ECO:0000256" key="3">
    <source>
        <dbReference type="ARBA" id="ARBA00022741"/>
    </source>
</evidence>
<dbReference type="OrthoDB" id="6367497at2759"/>
<evidence type="ECO:0000313" key="9">
    <source>
        <dbReference type="EMBL" id="CAD7239009.1"/>
    </source>
</evidence>
<dbReference type="Gene3D" id="3.30.565.10">
    <property type="entry name" value="Histidine kinase-like ATPase, C-terminal domain"/>
    <property type="match status" value="1"/>
</dbReference>
<keyword evidence="7" id="KW-0413">Isomerase</keyword>
<dbReference type="PANTHER" id="PTHR45866">
    <property type="entry name" value="DNA GYRASE/TOPOISOMERASE SUBUNIT B"/>
    <property type="match status" value="1"/>
</dbReference>
<dbReference type="Pfam" id="PF02518">
    <property type="entry name" value="HATPase_c"/>
    <property type="match status" value="1"/>
</dbReference>
<sequence length="87" mass="9577">MYIGNTGQEGLHHLIWEVVDNSIDEALAGYCSKIWVTIHEDNSVSVQDNGRGIPVDIHPTENISALELVMTTLHAGGKFDHSTYKVS</sequence>
<dbReference type="GO" id="GO:0003677">
    <property type="term" value="F:DNA binding"/>
    <property type="evidence" value="ECO:0007669"/>
    <property type="project" value="UniProtKB-KW"/>
</dbReference>
<accession>A0A7R8X143</accession>
<comment type="similarity">
    <text evidence="2">Belongs to the type II topoisomerase GyrB family.</text>
</comment>
<dbReference type="InterPro" id="IPR003594">
    <property type="entry name" value="HATPase_dom"/>
</dbReference>
<dbReference type="GO" id="GO:0005524">
    <property type="term" value="F:ATP binding"/>
    <property type="evidence" value="ECO:0007669"/>
    <property type="project" value="UniProtKB-KW"/>
</dbReference>
<gene>
    <name evidence="9" type="ORF">CTOB1V02_LOCUS16824</name>
</gene>
<dbReference type="PRINTS" id="PR00418">
    <property type="entry name" value="TPI2FAMILY"/>
</dbReference>
<dbReference type="InterPro" id="IPR036890">
    <property type="entry name" value="HATPase_C_sf"/>
</dbReference>
<feature type="domain" description="Histidine kinase/HSP90-like ATPase" evidence="8">
    <location>
        <begin position="8"/>
        <end position="81"/>
    </location>
</feature>
<protein>
    <recommendedName>
        <fullName evidence="8">Histidine kinase/HSP90-like ATPase domain-containing protein</fullName>
    </recommendedName>
</protein>
<dbReference type="SUPFAM" id="SSF55874">
    <property type="entry name" value="ATPase domain of HSP90 chaperone/DNA topoisomerase II/histidine kinase"/>
    <property type="match status" value="1"/>
</dbReference>
<dbReference type="EMBL" id="OB713620">
    <property type="protein sequence ID" value="CAD7239009.1"/>
    <property type="molecule type" value="Genomic_DNA"/>
</dbReference>
<proteinExistence type="inferred from homology"/>
<evidence type="ECO:0000256" key="1">
    <source>
        <dbReference type="ARBA" id="ARBA00000185"/>
    </source>
</evidence>
<name>A0A7R8X143_9CRUS</name>
<evidence type="ECO:0000256" key="5">
    <source>
        <dbReference type="ARBA" id="ARBA00023029"/>
    </source>
</evidence>
<keyword evidence="5" id="KW-0799">Topoisomerase</keyword>
<feature type="non-terminal residue" evidence="9">
    <location>
        <position position="87"/>
    </location>
</feature>